<evidence type="ECO:0000313" key="3">
    <source>
        <dbReference type="EMBL" id="CAF4387189.1"/>
    </source>
</evidence>
<feature type="domain" description="G" evidence="1">
    <location>
        <begin position="112"/>
        <end position="177"/>
    </location>
</feature>
<proteinExistence type="predicted"/>
<comment type="caution">
    <text evidence="2">The sequence shown here is derived from an EMBL/GenBank/DDBJ whole genome shotgun (WGS) entry which is preliminary data.</text>
</comment>
<dbReference type="Gene3D" id="3.40.50.300">
    <property type="entry name" value="P-loop containing nucleotide triphosphate hydrolases"/>
    <property type="match status" value="1"/>
</dbReference>
<dbReference type="EMBL" id="CAJOBC010090070">
    <property type="protein sequence ID" value="CAF4387189.1"/>
    <property type="molecule type" value="Genomic_DNA"/>
</dbReference>
<protein>
    <recommendedName>
        <fullName evidence="1">G domain-containing protein</fullName>
    </recommendedName>
</protein>
<reference evidence="2" key="1">
    <citation type="submission" date="2021-02" db="EMBL/GenBank/DDBJ databases">
        <authorList>
            <person name="Nowell W R."/>
        </authorList>
    </citation>
    <scope>NUCLEOTIDE SEQUENCE</scope>
</reference>
<dbReference type="EMBL" id="CAJNOQ010024500">
    <property type="protein sequence ID" value="CAF1528083.1"/>
    <property type="molecule type" value="Genomic_DNA"/>
</dbReference>
<dbReference type="Proteomes" id="UP000681722">
    <property type="component" value="Unassembled WGS sequence"/>
</dbReference>
<evidence type="ECO:0000313" key="4">
    <source>
        <dbReference type="Proteomes" id="UP000663829"/>
    </source>
</evidence>
<feature type="non-terminal residue" evidence="2">
    <location>
        <position position="181"/>
    </location>
</feature>
<dbReference type="Proteomes" id="UP000663829">
    <property type="component" value="Unassembled WGS sequence"/>
</dbReference>
<dbReference type="InterPro" id="IPR006073">
    <property type="entry name" value="GTP-bd"/>
</dbReference>
<dbReference type="SUPFAM" id="SSF52540">
    <property type="entry name" value="P-loop containing nucleoside triphosphate hydrolases"/>
    <property type="match status" value="1"/>
</dbReference>
<evidence type="ECO:0000313" key="2">
    <source>
        <dbReference type="EMBL" id="CAF1528083.1"/>
    </source>
</evidence>
<dbReference type="CDD" id="cd00882">
    <property type="entry name" value="Ras_like_GTPase"/>
    <property type="match status" value="1"/>
</dbReference>
<sequence>MLEIIGGRQMANISNELHNEEQLKTIEYDLADTKETVIESSSPTKPKKNIAPKIPITTSEPLHVDTTTTSEETIETGDRTVLRDKIRQTIKKIPSQLAQDYLHNVLSKEFDIMLMGSPRVGKSTLINGMLKKNLAKTSSGLQRETTEVAAYRYEETYETNTKITKCVINIWDAPGTEDWSE</sequence>
<dbReference type="AlphaFoldDB" id="A0A815V6K3"/>
<dbReference type="Pfam" id="PF01926">
    <property type="entry name" value="MMR_HSR1"/>
    <property type="match status" value="1"/>
</dbReference>
<evidence type="ECO:0000259" key="1">
    <source>
        <dbReference type="Pfam" id="PF01926"/>
    </source>
</evidence>
<organism evidence="2 4">
    <name type="scientific">Didymodactylos carnosus</name>
    <dbReference type="NCBI Taxonomy" id="1234261"/>
    <lineage>
        <taxon>Eukaryota</taxon>
        <taxon>Metazoa</taxon>
        <taxon>Spiralia</taxon>
        <taxon>Gnathifera</taxon>
        <taxon>Rotifera</taxon>
        <taxon>Eurotatoria</taxon>
        <taxon>Bdelloidea</taxon>
        <taxon>Philodinida</taxon>
        <taxon>Philodinidae</taxon>
        <taxon>Didymodactylos</taxon>
    </lineage>
</organism>
<dbReference type="OrthoDB" id="8954335at2759"/>
<dbReference type="GO" id="GO:0005525">
    <property type="term" value="F:GTP binding"/>
    <property type="evidence" value="ECO:0007669"/>
    <property type="project" value="InterPro"/>
</dbReference>
<name>A0A815V6K3_9BILA</name>
<keyword evidence="4" id="KW-1185">Reference proteome</keyword>
<accession>A0A815V6K3</accession>
<gene>
    <name evidence="2" type="ORF">GPM918_LOCUS37895</name>
    <name evidence="3" type="ORF">SRO942_LOCUS38680</name>
</gene>
<dbReference type="InterPro" id="IPR027417">
    <property type="entry name" value="P-loop_NTPase"/>
</dbReference>